<evidence type="ECO:0000313" key="2">
    <source>
        <dbReference type="Proteomes" id="UP000886998"/>
    </source>
</evidence>
<evidence type="ECO:0000313" key="1">
    <source>
        <dbReference type="EMBL" id="GFS41215.1"/>
    </source>
</evidence>
<gene>
    <name evidence="1" type="primary">AVEN_16609_1</name>
    <name evidence="1" type="ORF">TNIN_25181</name>
</gene>
<sequence>MSQDSECQTFPIFPLVQPVRAPSIFYGEAGDDPSMWLKEYERIAKFNRWDDTMCLANSYFFLKGTARLWYENNEENLSSWEKFQEQLNIAFGSTELFIKQAERKLKNRAQKTEDVYQSLLIKDISCTSDFTTECQGIEEMNQRRIAKHRFTRFPNVVPVEHP</sequence>
<keyword evidence="2" id="KW-1185">Reference proteome</keyword>
<dbReference type="EMBL" id="BMAV01025394">
    <property type="protein sequence ID" value="GFS41215.1"/>
    <property type="molecule type" value="Genomic_DNA"/>
</dbReference>
<name>A0A8X6MB80_9ARAC</name>
<protein>
    <submittedName>
        <fullName evidence="1">CCHC-type domain-containing protein</fullName>
    </submittedName>
</protein>
<dbReference type="AlphaFoldDB" id="A0A8X6MB80"/>
<dbReference type="PANTHER" id="PTHR33194:SF4">
    <property type="entry name" value="CCHC-TYPE DOMAIN-CONTAINING PROTEIN"/>
    <property type="match status" value="1"/>
</dbReference>
<accession>A0A8X6MB80</accession>
<dbReference type="PANTHER" id="PTHR33194">
    <property type="entry name" value="ZINC KNUCKLE DOMAINCONTAINING PROTEIN"/>
    <property type="match status" value="1"/>
</dbReference>
<organism evidence="1 2">
    <name type="scientific">Trichonephila inaurata madagascariensis</name>
    <dbReference type="NCBI Taxonomy" id="2747483"/>
    <lineage>
        <taxon>Eukaryota</taxon>
        <taxon>Metazoa</taxon>
        <taxon>Ecdysozoa</taxon>
        <taxon>Arthropoda</taxon>
        <taxon>Chelicerata</taxon>
        <taxon>Arachnida</taxon>
        <taxon>Araneae</taxon>
        <taxon>Araneomorphae</taxon>
        <taxon>Entelegynae</taxon>
        <taxon>Araneoidea</taxon>
        <taxon>Nephilidae</taxon>
        <taxon>Trichonephila</taxon>
        <taxon>Trichonephila inaurata</taxon>
    </lineage>
</organism>
<comment type="caution">
    <text evidence="1">The sequence shown here is derived from an EMBL/GenBank/DDBJ whole genome shotgun (WGS) entry which is preliminary data.</text>
</comment>
<dbReference type="OrthoDB" id="6423203at2759"/>
<reference evidence="1" key="1">
    <citation type="submission" date="2020-08" db="EMBL/GenBank/DDBJ databases">
        <title>Multicomponent nature underlies the extraordinary mechanical properties of spider dragline silk.</title>
        <authorList>
            <person name="Kono N."/>
            <person name="Nakamura H."/>
            <person name="Mori M."/>
            <person name="Yoshida Y."/>
            <person name="Ohtoshi R."/>
            <person name="Malay A.D."/>
            <person name="Moran D.A.P."/>
            <person name="Tomita M."/>
            <person name="Numata K."/>
            <person name="Arakawa K."/>
        </authorList>
    </citation>
    <scope>NUCLEOTIDE SEQUENCE</scope>
</reference>
<proteinExistence type="predicted"/>
<dbReference type="Proteomes" id="UP000886998">
    <property type="component" value="Unassembled WGS sequence"/>
</dbReference>